<evidence type="ECO:0000256" key="3">
    <source>
        <dbReference type="ARBA" id="ARBA00023163"/>
    </source>
</evidence>
<dbReference type="PANTHER" id="PTHR21242:SF0">
    <property type="entry name" value="TRANSCRIPTION INITIATION FACTOR TFIID SUBUNIT 10"/>
    <property type="match status" value="1"/>
</dbReference>
<sequence length="444" mass="50880">MLFEEVNSIDMRDFINELEDYVPTIPDAVTLHFMRSCGCDCSDPRIVRLVALATQKYVSDIVLDAMQQARMKGVGQTKKGTKETRYAGRGDVHVVDPLVDLRYLFEDVDKLRRSLEERRMDVDITEMKTKYNAWWDKYQVWKSAADQPKEVLLSAKKSLKEEQDGLLTVLALPNFVHEVGRIEKEMLKNSHHQEYLSKKGRMRIDENVGVVYLIGYPVLVQNYLKSQLLEMFSYAVLVSPSCFVRAAILEAVNVSLDEFICFNDGSKTFPMSFVVGHSLPSIVSLFMRSRFSIKPTFGQSLFIKGIVDLAHCRQRLKHCILSFSMNDDQMENFASECITKINALLCDELMLDVKKRLVLGKELRNYESKAVVLEDKGLELGRISRIDDYIARRLNITTDSGDFIRMIYAETDIDRVLVRLIDDLIEGKNVPKTLGKLVRIGDFV</sequence>
<protein>
    <submittedName>
        <fullName evidence="6">Transcription initiation factor TFIID subunit</fullName>
    </submittedName>
</protein>
<proteinExistence type="inferred from homology"/>
<accession>A0A0D8XZ25</accession>
<dbReference type="Pfam" id="PF03540">
    <property type="entry name" value="TAF10"/>
    <property type="match status" value="1"/>
</dbReference>
<dbReference type="EMBL" id="KN716245">
    <property type="protein sequence ID" value="KJH49112.1"/>
    <property type="molecule type" value="Genomic_DNA"/>
</dbReference>
<keyword evidence="4" id="KW-0539">Nucleus</keyword>
<dbReference type="CDD" id="cd07982">
    <property type="entry name" value="HFD_TAF10"/>
    <property type="match status" value="1"/>
</dbReference>
<comment type="subcellular location">
    <subcellularLocation>
        <location evidence="1">Nucleus</location>
    </subcellularLocation>
</comment>
<keyword evidence="7" id="KW-1185">Reference proteome</keyword>
<dbReference type="GO" id="GO:0006367">
    <property type="term" value="P:transcription initiation at RNA polymerase II promoter"/>
    <property type="evidence" value="ECO:0007669"/>
    <property type="project" value="TreeGrafter"/>
</dbReference>
<keyword evidence="6" id="KW-0396">Initiation factor</keyword>
<dbReference type="GO" id="GO:0016251">
    <property type="term" value="F:RNA polymerase II general transcription initiation factor activity"/>
    <property type="evidence" value="ECO:0007669"/>
    <property type="project" value="TreeGrafter"/>
</dbReference>
<keyword evidence="6" id="KW-0648">Protein biosynthesis</keyword>
<evidence type="ECO:0000256" key="1">
    <source>
        <dbReference type="ARBA" id="ARBA00004123"/>
    </source>
</evidence>
<keyword evidence="3" id="KW-0804">Transcription</keyword>
<gene>
    <name evidence="6" type="ORF">DICVIV_04742</name>
</gene>
<evidence type="ECO:0000256" key="5">
    <source>
        <dbReference type="ARBA" id="ARBA00025730"/>
    </source>
</evidence>
<dbReference type="InterPro" id="IPR003923">
    <property type="entry name" value="TAF10"/>
</dbReference>
<name>A0A0D8XZ25_DICVI</name>
<dbReference type="PRINTS" id="PR01443">
    <property type="entry name" value="TFIID30KDSUB"/>
</dbReference>
<reference evidence="7" key="2">
    <citation type="journal article" date="2016" name="Sci. Rep.">
        <title>Dictyocaulus viviparus genome, variome and transcriptome elucidate lungworm biology and support future intervention.</title>
        <authorList>
            <person name="McNulty S.N."/>
            <person name="Strube C."/>
            <person name="Rosa B.A."/>
            <person name="Martin J.C."/>
            <person name="Tyagi R."/>
            <person name="Choi Y.J."/>
            <person name="Wang Q."/>
            <person name="Hallsworth Pepin K."/>
            <person name="Zhang X."/>
            <person name="Ozersky P."/>
            <person name="Wilson R.K."/>
            <person name="Sternberg P.W."/>
            <person name="Gasser R.B."/>
            <person name="Mitreva M."/>
        </authorList>
    </citation>
    <scope>NUCLEOTIDE SEQUENCE [LARGE SCALE GENOMIC DNA]</scope>
    <source>
        <strain evidence="7">HannoverDv2000</strain>
    </source>
</reference>
<evidence type="ECO:0000256" key="4">
    <source>
        <dbReference type="ARBA" id="ARBA00023242"/>
    </source>
</evidence>
<organism evidence="6 7">
    <name type="scientific">Dictyocaulus viviparus</name>
    <name type="common">Bovine lungworm</name>
    <dbReference type="NCBI Taxonomy" id="29172"/>
    <lineage>
        <taxon>Eukaryota</taxon>
        <taxon>Metazoa</taxon>
        <taxon>Ecdysozoa</taxon>
        <taxon>Nematoda</taxon>
        <taxon>Chromadorea</taxon>
        <taxon>Rhabditida</taxon>
        <taxon>Rhabditina</taxon>
        <taxon>Rhabditomorpha</taxon>
        <taxon>Strongyloidea</taxon>
        <taxon>Metastrongylidae</taxon>
        <taxon>Dictyocaulus</taxon>
    </lineage>
</organism>
<dbReference type="PANTHER" id="PTHR21242">
    <property type="entry name" value="TRANSCRIPTION INITIATION FACTOR TFIID SUBUNIT 10"/>
    <property type="match status" value="1"/>
</dbReference>
<evidence type="ECO:0000313" key="6">
    <source>
        <dbReference type="EMBL" id="KJH49112.1"/>
    </source>
</evidence>
<dbReference type="GO" id="GO:0000124">
    <property type="term" value="C:SAGA complex"/>
    <property type="evidence" value="ECO:0007669"/>
    <property type="project" value="TreeGrafter"/>
</dbReference>
<evidence type="ECO:0000256" key="2">
    <source>
        <dbReference type="ARBA" id="ARBA00023015"/>
    </source>
</evidence>
<dbReference type="OrthoDB" id="24683at2759"/>
<dbReference type="GO" id="GO:1990841">
    <property type="term" value="F:promoter-specific chromatin binding"/>
    <property type="evidence" value="ECO:0007669"/>
    <property type="project" value="TreeGrafter"/>
</dbReference>
<dbReference type="GO" id="GO:0005669">
    <property type="term" value="C:transcription factor TFIID complex"/>
    <property type="evidence" value="ECO:0007669"/>
    <property type="project" value="TreeGrafter"/>
</dbReference>
<dbReference type="STRING" id="29172.A0A0D8XZ25"/>
<evidence type="ECO:0000313" key="7">
    <source>
        <dbReference type="Proteomes" id="UP000053766"/>
    </source>
</evidence>
<comment type="similarity">
    <text evidence="5">Belongs to the TAF10 family.</text>
</comment>
<keyword evidence="2" id="KW-0805">Transcription regulation</keyword>
<dbReference type="Proteomes" id="UP000053766">
    <property type="component" value="Unassembled WGS sequence"/>
</dbReference>
<dbReference type="GO" id="GO:0003743">
    <property type="term" value="F:translation initiation factor activity"/>
    <property type="evidence" value="ECO:0007669"/>
    <property type="project" value="UniProtKB-KW"/>
</dbReference>
<reference evidence="6 7" key="1">
    <citation type="submission" date="2013-11" db="EMBL/GenBank/DDBJ databases">
        <title>Draft genome of the bovine lungworm Dictyocaulus viviparus.</title>
        <authorList>
            <person name="Mitreva M."/>
        </authorList>
    </citation>
    <scope>NUCLEOTIDE SEQUENCE [LARGE SCALE GENOMIC DNA]</scope>
    <source>
        <strain evidence="6 7">HannoverDv2000</strain>
    </source>
</reference>
<dbReference type="AlphaFoldDB" id="A0A0D8XZ25"/>